<organism evidence="2 3">
    <name type="scientific">Emiliania huxleyi (strain CCMP1516)</name>
    <dbReference type="NCBI Taxonomy" id="280463"/>
    <lineage>
        <taxon>Eukaryota</taxon>
        <taxon>Haptista</taxon>
        <taxon>Haptophyta</taxon>
        <taxon>Prymnesiophyceae</taxon>
        <taxon>Isochrysidales</taxon>
        <taxon>Noelaerhabdaceae</taxon>
        <taxon>Emiliania</taxon>
    </lineage>
</organism>
<keyword evidence="3" id="KW-1185">Reference proteome</keyword>
<reference evidence="3" key="1">
    <citation type="journal article" date="2013" name="Nature">
        <title>Pan genome of the phytoplankton Emiliania underpins its global distribution.</title>
        <authorList>
            <person name="Read B.A."/>
            <person name="Kegel J."/>
            <person name="Klute M.J."/>
            <person name="Kuo A."/>
            <person name="Lefebvre S.C."/>
            <person name="Maumus F."/>
            <person name="Mayer C."/>
            <person name="Miller J."/>
            <person name="Monier A."/>
            <person name="Salamov A."/>
            <person name="Young J."/>
            <person name="Aguilar M."/>
            <person name="Claverie J.M."/>
            <person name="Frickenhaus S."/>
            <person name="Gonzalez K."/>
            <person name="Herman E.K."/>
            <person name="Lin Y.C."/>
            <person name="Napier J."/>
            <person name="Ogata H."/>
            <person name="Sarno A.F."/>
            <person name="Shmutz J."/>
            <person name="Schroeder D."/>
            <person name="de Vargas C."/>
            <person name="Verret F."/>
            <person name="von Dassow P."/>
            <person name="Valentin K."/>
            <person name="Van de Peer Y."/>
            <person name="Wheeler G."/>
            <person name="Dacks J.B."/>
            <person name="Delwiche C.F."/>
            <person name="Dyhrman S.T."/>
            <person name="Glockner G."/>
            <person name="John U."/>
            <person name="Richards T."/>
            <person name="Worden A.Z."/>
            <person name="Zhang X."/>
            <person name="Grigoriev I.V."/>
            <person name="Allen A.E."/>
            <person name="Bidle K."/>
            <person name="Borodovsky M."/>
            <person name="Bowler C."/>
            <person name="Brownlee C."/>
            <person name="Cock J.M."/>
            <person name="Elias M."/>
            <person name="Gladyshev V.N."/>
            <person name="Groth M."/>
            <person name="Guda C."/>
            <person name="Hadaegh A."/>
            <person name="Iglesias-Rodriguez M.D."/>
            <person name="Jenkins J."/>
            <person name="Jones B.M."/>
            <person name="Lawson T."/>
            <person name="Leese F."/>
            <person name="Lindquist E."/>
            <person name="Lobanov A."/>
            <person name="Lomsadze A."/>
            <person name="Malik S.B."/>
            <person name="Marsh M.E."/>
            <person name="Mackinder L."/>
            <person name="Mock T."/>
            <person name="Mueller-Roeber B."/>
            <person name="Pagarete A."/>
            <person name="Parker M."/>
            <person name="Probert I."/>
            <person name="Quesneville H."/>
            <person name="Raines C."/>
            <person name="Rensing S.A."/>
            <person name="Riano-Pachon D.M."/>
            <person name="Richier S."/>
            <person name="Rokitta S."/>
            <person name="Shiraiwa Y."/>
            <person name="Soanes D.M."/>
            <person name="van der Giezen M."/>
            <person name="Wahlund T.M."/>
            <person name="Williams B."/>
            <person name="Wilson W."/>
            <person name="Wolfe G."/>
            <person name="Wurch L.L."/>
        </authorList>
    </citation>
    <scope>NUCLEOTIDE SEQUENCE</scope>
</reference>
<name>A0A0D3ID36_EMIH1</name>
<proteinExistence type="predicted"/>
<dbReference type="GeneID" id="17255323"/>
<feature type="region of interest" description="Disordered" evidence="1">
    <location>
        <begin position="67"/>
        <end position="111"/>
    </location>
</feature>
<sequence>MDDCSSDSSAMPTTASHVSGVTIHIPAVPVIELTLLVIAALLWRLLVAVHAGLAMLHALQAEKIPHSGVPSAEKGSPPPPPHLSRQLSRERLRGGMPVPPPSPRGEGEPNMLADARPLRISAGHFGKCLSGDADVDVALFIAACQACSHSADEVISNMKKIEHSFELAPVRYRSMRELLEAEVAAGMHQPGG</sequence>
<accession>A0A0D3ID36</accession>
<evidence type="ECO:0000313" key="2">
    <source>
        <dbReference type="EnsemblProtists" id="EOD09171"/>
    </source>
</evidence>
<dbReference type="RefSeq" id="XP_005761600.1">
    <property type="nucleotide sequence ID" value="XM_005761543.1"/>
</dbReference>
<dbReference type="Proteomes" id="UP000013827">
    <property type="component" value="Unassembled WGS sequence"/>
</dbReference>
<dbReference type="AlphaFoldDB" id="A0A0D3ID36"/>
<evidence type="ECO:0000313" key="3">
    <source>
        <dbReference type="Proteomes" id="UP000013827"/>
    </source>
</evidence>
<dbReference type="KEGG" id="ehx:EMIHUDRAFT_258005"/>
<reference evidence="2" key="2">
    <citation type="submission" date="2024-10" db="UniProtKB">
        <authorList>
            <consortium name="EnsemblProtists"/>
        </authorList>
    </citation>
    <scope>IDENTIFICATION</scope>
</reference>
<dbReference type="EnsemblProtists" id="EOD09171">
    <property type="protein sequence ID" value="EOD09171"/>
    <property type="gene ID" value="EMIHUDRAFT_258005"/>
</dbReference>
<dbReference type="PaxDb" id="2903-EOD09171"/>
<protein>
    <submittedName>
        <fullName evidence="2">Uncharacterized protein</fullName>
    </submittedName>
</protein>
<dbReference type="HOGENOM" id="CLU_122239_0_0_1"/>
<evidence type="ECO:0000256" key="1">
    <source>
        <dbReference type="SAM" id="MobiDB-lite"/>
    </source>
</evidence>